<dbReference type="GeneID" id="73349278"/>
<evidence type="ECO:0000313" key="1">
    <source>
        <dbReference type="EMBL" id="UQC89813.1"/>
    </source>
</evidence>
<proteinExistence type="predicted"/>
<reference evidence="1" key="1">
    <citation type="journal article" date="2021" name="Mol. Plant Microbe Interact.">
        <title>Complete Genome Sequence of the Plant-Pathogenic Fungus Colletotrichum lupini.</title>
        <authorList>
            <person name="Baroncelli R."/>
            <person name="Pensec F."/>
            <person name="Da Lio D."/>
            <person name="Boufleur T."/>
            <person name="Vicente I."/>
            <person name="Sarrocco S."/>
            <person name="Picot A."/>
            <person name="Baraldi E."/>
            <person name="Sukno S."/>
            <person name="Thon M."/>
            <person name="Le Floch G."/>
        </authorList>
    </citation>
    <scope>NUCLEOTIDE SEQUENCE</scope>
    <source>
        <strain evidence="1">IMI 504893</strain>
    </source>
</reference>
<gene>
    <name evidence="1" type="ORF">CLUP02_15344</name>
</gene>
<dbReference type="AlphaFoldDB" id="A0A9Q8WN71"/>
<name>A0A9Q8WN71_9PEZI</name>
<keyword evidence="2" id="KW-1185">Reference proteome</keyword>
<sequence length="352" mass="39558">MTSAFGIVHMTIHPTYAAARHGDFLRTGCVVSENQSTPFRLSPTVAGIFRRVSEIKAQSFLIEPWLCRGRITPEAYMYSCFDGTAASSMSQAVYMNLCHRLPQEGFHFCSSIYAISINLIYLILSRHIYTEYWRTVLCFRLALETNLTTRSLALQAAGFDDSAPKCHLGEMPIYDMHSNQSDAFALRTQDLAVEADIHSRIPLTASSTYSTCHLVFFLPSCILSSVLTGKRQLLDSERLMEWERNRRNRAVGQINRRLANPTYITSTYVLSRLSSGIAPILVHKRSAPRLMNLFSTLDLYTTHLETLGNAPSEYFGVFSPVFTVSTVCVFAPEEMLGCVIRIRPTKASHQSP</sequence>
<evidence type="ECO:0000313" key="2">
    <source>
        <dbReference type="Proteomes" id="UP000830671"/>
    </source>
</evidence>
<dbReference type="RefSeq" id="XP_049151414.1">
    <property type="nucleotide sequence ID" value="XM_049294268.1"/>
</dbReference>
<dbReference type="EMBL" id="CP019480">
    <property type="protein sequence ID" value="UQC89813.1"/>
    <property type="molecule type" value="Genomic_DNA"/>
</dbReference>
<organism evidence="1 2">
    <name type="scientific">Colletotrichum lupini</name>
    <dbReference type="NCBI Taxonomy" id="145971"/>
    <lineage>
        <taxon>Eukaryota</taxon>
        <taxon>Fungi</taxon>
        <taxon>Dikarya</taxon>
        <taxon>Ascomycota</taxon>
        <taxon>Pezizomycotina</taxon>
        <taxon>Sordariomycetes</taxon>
        <taxon>Hypocreomycetidae</taxon>
        <taxon>Glomerellales</taxon>
        <taxon>Glomerellaceae</taxon>
        <taxon>Colletotrichum</taxon>
        <taxon>Colletotrichum acutatum species complex</taxon>
    </lineage>
</organism>
<protein>
    <submittedName>
        <fullName evidence="1">Uncharacterized protein</fullName>
    </submittedName>
</protein>
<dbReference type="Proteomes" id="UP000830671">
    <property type="component" value="Chromosome 8"/>
</dbReference>
<dbReference type="KEGG" id="clup:CLUP02_15344"/>
<accession>A0A9Q8WN71</accession>